<organism evidence="2 3">
    <name type="scientific">Niabella soli DSM 19437</name>
    <dbReference type="NCBI Taxonomy" id="929713"/>
    <lineage>
        <taxon>Bacteria</taxon>
        <taxon>Pseudomonadati</taxon>
        <taxon>Bacteroidota</taxon>
        <taxon>Chitinophagia</taxon>
        <taxon>Chitinophagales</taxon>
        <taxon>Chitinophagaceae</taxon>
        <taxon>Niabella</taxon>
    </lineage>
</organism>
<dbReference type="RefSeq" id="WP_008582545.1">
    <property type="nucleotide sequence ID" value="NZ_CP007035.1"/>
</dbReference>
<evidence type="ECO:0000313" key="2">
    <source>
        <dbReference type="EMBL" id="AHF16940.1"/>
    </source>
</evidence>
<dbReference type="Proteomes" id="UP000003586">
    <property type="component" value="Chromosome"/>
</dbReference>
<sequence length="147" mass="16025">MITVKYPLIVILVFLWVGFVCAISFMEAWLKFKAPGVTVPVGLGIGKLVFGALNKAEWVFAIAIGLHLIVDGAAVGSRSHLLFVLPFIILLLQTIWLLPALDARANLLLQDIPAPSSNLHFYFVAAEVIKVISLSAFGISLFKQIHS</sequence>
<evidence type="ECO:0000313" key="3">
    <source>
        <dbReference type="Proteomes" id="UP000003586"/>
    </source>
</evidence>
<dbReference type="AlphaFoldDB" id="W0F1J6"/>
<accession>W0F1J6</accession>
<gene>
    <name evidence="2" type="ORF">NIASO_20590</name>
</gene>
<dbReference type="HOGENOM" id="CLU_123370_0_0_10"/>
<keyword evidence="3" id="KW-1185">Reference proteome</keyword>
<dbReference type="EMBL" id="CP007035">
    <property type="protein sequence ID" value="AHF16940.1"/>
    <property type="molecule type" value="Genomic_DNA"/>
</dbReference>
<dbReference type="eggNOG" id="ENOG5032YPC">
    <property type="taxonomic scope" value="Bacteria"/>
</dbReference>
<dbReference type="KEGG" id="nso:NIASO_20590"/>
<evidence type="ECO:0008006" key="4">
    <source>
        <dbReference type="Google" id="ProtNLM"/>
    </source>
</evidence>
<name>W0F1J6_9BACT</name>
<keyword evidence="1" id="KW-1133">Transmembrane helix</keyword>
<protein>
    <recommendedName>
        <fullName evidence="4">DUF4149 domain-containing protein</fullName>
    </recommendedName>
</protein>
<evidence type="ECO:0000256" key="1">
    <source>
        <dbReference type="SAM" id="Phobius"/>
    </source>
</evidence>
<keyword evidence="1" id="KW-0472">Membrane</keyword>
<feature type="transmembrane region" description="Helical" evidence="1">
    <location>
        <begin position="6"/>
        <end position="25"/>
    </location>
</feature>
<feature type="transmembrane region" description="Helical" evidence="1">
    <location>
        <begin position="121"/>
        <end position="142"/>
    </location>
</feature>
<keyword evidence="1" id="KW-0812">Transmembrane</keyword>
<dbReference type="OrthoDB" id="1098954at2"/>
<feature type="transmembrane region" description="Helical" evidence="1">
    <location>
        <begin position="82"/>
        <end position="101"/>
    </location>
</feature>
<reference evidence="2 3" key="1">
    <citation type="submission" date="2013-12" db="EMBL/GenBank/DDBJ databases">
        <authorList>
            <consortium name="DOE Joint Genome Institute"/>
            <person name="Eisen J."/>
            <person name="Huntemann M."/>
            <person name="Han J."/>
            <person name="Chen A."/>
            <person name="Kyrpides N."/>
            <person name="Mavromatis K."/>
            <person name="Markowitz V."/>
            <person name="Palaniappan K."/>
            <person name="Ivanova N."/>
            <person name="Schaumberg A."/>
            <person name="Pati A."/>
            <person name="Liolios K."/>
            <person name="Nordberg H.P."/>
            <person name="Cantor M.N."/>
            <person name="Hua S.X."/>
            <person name="Woyke T."/>
        </authorList>
    </citation>
    <scope>NUCLEOTIDE SEQUENCE [LARGE SCALE GENOMIC DNA]</scope>
    <source>
        <strain evidence="3">DSM 19437</strain>
    </source>
</reference>
<dbReference type="STRING" id="929713.NIASO_20590"/>
<feature type="transmembrane region" description="Helical" evidence="1">
    <location>
        <begin position="58"/>
        <end position="75"/>
    </location>
</feature>
<proteinExistence type="predicted"/>